<dbReference type="EMBL" id="JAEPRD010000026">
    <property type="protein sequence ID" value="KAG2207162.1"/>
    <property type="molecule type" value="Genomic_DNA"/>
</dbReference>
<dbReference type="Proteomes" id="UP000603453">
    <property type="component" value="Unassembled WGS sequence"/>
</dbReference>
<dbReference type="PANTHER" id="PTHR35020:SF2">
    <property type="entry name" value="N-ACETYLGLUCOSAMINE-INDUCED PROTEIN 1"/>
    <property type="match status" value="1"/>
</dbReference>
<protein>
    <submittedName>
        <fullName evidence="1">Uncharacterized protein</fullName>
    </submittedName>
</protein>
<dbReference type="GO" id="GO:0006044">
    <property type="term" value="P:N-acetylglucosamine metabolic process"/>
    <property type="evidence" value="ECO:0007669"/>
    <property type="project" value="TreeGrafter"/>
</dbReference>
<name>A0A8H7RBA0_9FUNG</name>
<gene>
    <name evidence="1" type="ORF">INT47_012215</name>
</gene>
<organism evidence="1 2">
    <name type="scientific">Mucor saturninus</name>
    <dbReference type="NCBI Taxonomy" id="64648"/>
    <lineage>
        <taxon>Eukaryota</taxon>
        <taxon>Fungi</taxon>
        <taxon>Fungi incertae sedis</taxon>
        <taxon>Mucoromycota</taxon>
        <taxon>Mucoromycotina</taxon>
        <taxon>Mucoromycetes</taxon>
        <taxon>Mucorales</taxon>
        <taxon>Mucorineae</taxon>
        <taxon>Mucoraceae</taxon>
        <taxon>Mucor</taxon>
    </lineage>
</organism>
<evidence type="ECO:0000313" key="2">
    <source>
        <dbReference type="Proteomes" id="UP000603453"/>
    </source>
</evidence>
<accession>A0A8H7RBA0</accession>
<sequence>MPPVTESISLPDDHIYTDHVHPWEEIVEYVNSNQVSNLRRNRDQQAVYAKWTRETKEEYGTIANYLIKTKIQYPEGVTYLVLTNDFPYSVDPGIDHILIWSKTPMAAEQVLEILEERYGSETWEWSFFVNPPQWQSVPSLPHTHVFLRKRARDE</sequence>
<dbReference type="InterPro" id="IPR022036">
    <property type="entry name" value="DUF3605"/>
</dbReference>
<reference evidence="1" key="1">
    <citation type="submission" date="2020-12" db="EMBL/GenBank/DDBJ databases">
        <title>Metabolic potential, ecology and presence of endohyphal bacteria is reflected in genomic diversity of Mucoromycotina.</title>
        <authorList>
            <person name="Muszewska A."/>
            <person name="Okrasinska A."/>
            <person name="Steczkiewicz K."/>
            <person name="Drgas O."/>
            <person name="Orlowska M."/>
            <person name="Perlinska-Lenart U."/>
            <person name="Aleksandrzak-Piekarczyk T."/>
            <person name="Szatraj K."/>
            <person name="Zielenkiewicz U."/>
            <person name="Pilsyk S."/>
            <person name="Malc E."/>
            <person name="Mieczkowski P."/>
            <person name="Kruszewska J.S."/>
            <person name="Biernat P."/>
            <person name="Pawlowska J."/>
        </authorList>
    </citation>
    <scope>NUCLEOTIDE SEQUENCE</scope>
    <source>
        <strain evidence="1">WA0000017839</strain>
    </source>
</reference>
<dbReference type="PANTHER" id="PTHR35020">
    <property type="entry name" value="N-ACETYLGLUCOSAMINE-INDUCED PROTEIN 1"/>
    <property type="match status" value="1"/>
</dbReference>
<dbReference type="GO" id="GO:0005737">
    <property type="term" value="C:cytoplasm"/>
    <property type="evidence" value="ECO:0007669"/>
    <property type="project" value="TreeGrafter"/>
</dbReference>
<dbReference type="OrthoDB" id="498286at2759"/>
<dbReference type="AlphaFoldDB" id="A0A8H7RBA0"/>
<keyword evidence="2" id="KW-1185">Reference proteome</keyword>
<dbReference type="Pfam" id="PF12239">
    <property type="entry name" value="DUF3605"/>
    <property type="match status" value="1"/>
</dbReference>
<proteinExistence type="predicted"/>
<evidence type="ECO:0000313" key="1">
    <source>
        <dbReference type="EMBL" id="KAG2207162.1"/>
    </source>
</evidence>
<comment type="caution">
    <text evidence="1">The sequence shown here is derived from an EMBL/GenBank/DDBJ whole genome shotgun (WGS) entry which is preliminary data.</text>
</comment>